<accession>A0A0L6UVG7</accession>
<proteinExistence type="predicted"/>
<sequence>MYHQAYLVRTSNQSHLLNSQDRFHEVVKLITLGLKEQHQKIKSLFHQQKINTLKNINTIFATFNGKITNIFLCIAQIFYKVQTGIPCRHQIAYLLASGWRVEPSDFHRQWHLKVSFFYFLCNIEFLS</sequence>
<keyword evidence="2" id="KW-1185">Reference proteome</keyword>
<protein>
    <submittedName>
        <fullName evidence="1">Uncharacterized protein</fullName>
    </submittedName>
</protein>
<dbReference type="EMBL" id="LAVV01008552">
    <property type="protein sequence ID" value="KNZ52523.1"/>
    <property type="molecule type" value="Genomic_DNA"/>
</dbReference>
<dbReference type="VEuPathDB" id="FungiDB:VP01_3545g2"/>
<evidence type="ECO:0000313" key="1">
    <source>
        <dbReference type="EMBL" id="KNZ52523.1"/>
    </source>
</evidence>
<organism evidence="1 2">
    <name type="scientific">Puccinia sorghi</name>
    <dbReference type="NCBI Taxonomy" id="27349"/>
    <lineage>
        <taxon>Eukaryota</taxon>
        <taxon>Fungi</taxon>
        <taxon>Dikarya</taxon>
        <taxon>Basidiomycota</taxon>
        <taxon>Pucciniomycotina</taxon>
        <taxon>Pucciniomycetes</taxon>
        <taxon>Pucciniales</taxon>
        <taxon>Pucciniaceae</taxon>
        <taxon>Puccinia</taxon>
    </lineage>
</organism>
<name>A0A0L6UVG7_9BASI</name>
<gene>
    <name evidence="1" type="ORF">VP01_3545g2</name>
</gene>
<dbReference type="Proteomes" id="UP000037035">
    <property type="component" value="Unassembled WGS sequence"/>
</dbReference>
<dbReference type="AlphaFoldDB" id="A0A0L6UVG7"/>
<evidence type="ECO:0000313" key="2">
    <source>
        <dbReference type="Proteomes" id="UP000037035"/>
    </source>
</evidence>
<reference evidence="1 2" key="1">
    <citation type="submission" date="2015-08" db="EMBL/GenBank/DDBJ databases">
        <title>Next Generation Sequencing and Analysis of the Genome of Puccinia sorghi L Schw, the Causal Agent of Maize Common Rust.</title>
        <authorList>
            <person name="Rochi L."/>
            <person name="Burguener G."/>
            <person name="Darino M."/>
            <person name="Turjanski A."/>
            <person name="Kreff E."/>
            <person name="Dieguez M.J."/>
            <person name="Sacco F."/>
        </authorList>
    </citation>
    <scope>NUCLEOTIDE SEQUENCE [LARGE SCALE GENOMIC DNA]</scope>
    <source>
        <strain evidence="1 2">RO10H11247</strain>
    </source>
</reference>
<comment type="caution">
    <text evidence="1">The sequence shown here is derived from an EMBL/GenBank/DDBJ whole genome shotgun (WGS) entry which is preliminary data.</text>
</comment>
<dbReference type="OrthoDB" id="2422411at2759"/>